<evidence type="ECO:0000256" key="2">
    <source>
        <dbReference type="ARBA" id="ARBA00022676"/>
    </source>
</evidence>
<dbReference type="CDD" id="cd04186">
    <property type="entry name" value="GT_2_like_c"/>
    <property type="match status" value="1"/>
</dbReference>
<comment type="similarity">
    <text evidence="1">Belongs to the glycosyltransferase 2 family.</text>
</comment>
<accession>A0ABQ2BMP0</accession>
<dbReference type="InterPro" id="IPR001173">
    <property type="entry name" value="Glyco_trans_2-like"/>
</dbReference>
<keyword evidence="2" id="KW-0328">Glycosyltransferase</keyword>
<dbReference type="SUPFAM" id="SSF53448">
    <property type="entry name" value="Nucleotide-diphospho-sugar transferases"/>
    <property type="match status" value="1"/>
</dbReference>
<evidence type="ECO:0000313" key="5">
    <source>
        <dbReference type="EMBL" id="GGI28262.1"/>
    </source>
</evidence>
<evidence type="ECO:0000256" key="1">
    <source>
        <dbReference type="ARBA" id="ARBA00006739"/>
    </source>
</evidence>
<dbReference type="EMBL" id="BMDJ01000010">
    <property type="protein sequence ID" value="GGI28262.1"/>
    <property type="molecule type" value="Genomic_DNA"/>
</dbReference>
<dbReference type="PANTHER" id="PTHR43179:SF12">
    <property type="entry name" value="GALACTOFURANOSYLTRANSFERASE GLFT2"/>
    <property type="match status" value="1"/>
</dbReference>
<keyword evidence="6" id="KW-1185">Reference proteome</keyword>
<dbReference type="Gene3D" id="3.90.550.10">
    <property type="entry name" value="Spore Coat Polysaccharide Biosynthesis Protein SpsA, Chain A"/>
    <property type="match status" value="1"/>
</dbReference>
<dbReference type="PANTHER" id="PTHR43179">
    <property type="entry name" value="RHAMNOSYLTRANSFERASE WBBL"/>
    <property type="match status" value="1"/>
</dbReference>
<dbReference type="Pfam" id="PF00535">
    <property type="entry name" value="Glycos_transf_2"/>
    <property type="match status" value="1"/>
</dbReference>
<reference evidence="6" key="1">
    <citation type="journal article" date="2019" name="Int. J. Syst. Evol. Microbiol.">
        <title>The Global Catalogue of Microorganisms (GCM) 10K type strain sequencing project: providing services to taxonomists for standard genome sequencing and annotation.</title>
        <authorList>
            <consortium name="The Broad Institute Genomics Platform"/>
            <consortium name="The Broad Institute Genome Sequencing Center for Infectious Disease"/>
            <person name="Wu L."/>
            <person name="Ma J."/>
        </authorList>
    </citation>
    <scope>NUCLEOTIDE SEQUENCE [LARGE SCALE GENOMIC DNA]</scope>
    <source>
        <strain evidence="6">CCM 8939</strain>
    </source>
</reference>
<proteinExistence type="inferred from homology"/>
<sequence>MAKLGLVTVLYKSDEVLYGFFESLSKQIFSDYHLYIIDNSSSETTDSLLVELISKFPICGVSHIRNENNNGVAKGNNQGIKLALEDGCDYILLLNNDIEFPQENLFGDMYSCAVLEDQDIIIPKIFYYDSRTIWMAGGSISEFKAISSHVGVDEIDIGQYDQSLYFNYAPTCFMLINRTIFDAVGLMDEDYFVYYDDTDFLFRAHKKGYKVYYLPKLEVFHKVSSSTGGGETLFSIYYLNRNRIFFILKNLKFPARQISLFYTLATRAIRLLKYKLPERNQLVKAIKDGFNMKNI</sequence>
<evidence type="ECO:0000313" key="6">
    <source>
        <dbReference type="Proteomes" id="UP000645390"/>
    </source>
</evidence>
<comment type="caution">
    <text evidence="5">The sequence shown here is derived from an EMBL/GenBank/DDBJ whole genome shotgun (WGS) entry which is preliminary data.</text>
</comment>
<dbReference type="GO" id="GO:0016740">
    <property type="term" value="F:transferase activity"/>
    <property type="evidence" value="ECO:0007669"/>
    <property type="project" value="UniProtKB-KW"/>
</dbReference>
<evidence type="ECO:0000256" key="3">
    <source>
        <dbReference type="ARBA" id="ARBA00022679"/>
    </source>
</evidence>
<organism evidence="5 6">
    <name type="scientific">Pedobacter mendelii</name>
    <dbReference type="NCBI Taxonomy" id="1908240"/>
    <lineage>
        <taxon>Bacteria</taxon>
        <taxon>Pseudomonadati</taxon>
        <taxon>Bacteroidota</taxon>
        <taxon>Sphingobacteriia</taxon>
        <taxon>Sphingobacteriales</taxon>
        <taxon>Sphingobacteriaceae</taxon>
        <taxon>Pedobacter</taxon>
    </lineage>
</organism>
<feature type="domain" description="Glycosyltransferase 2-like" evidence="4">
    <location>
        <begin position="7"/>
        <end position="141"/>
    </location>
</feature>
<dbReference type="InterPro" id="IPR029044">
    <property type="entry name" value="Nucleotide-diphossugar_trans"/>
</dbReference>
<evidence type="ECO:0000259" key="4">
    <source>
        <dbReference type="Pfam" id="PF00535"/>
    </source>
</evidence>
<protein>
    <submittedName>
        <fullName evidence="5">Glycosyl transferase</fullName>
    </submittedName>
</protein>
<dbReference type="Proteomes" id="UP000645390">
    <property type="component" value="Unassembled WGS sequence"/>
</dbReference>
<keyword evidence="3 5" id="KW-0808">Transferase</keyword>
<name>A0ABQ2BMP0_9SPHI</name>
<dbReference type="RefSeq" id="WP_188416308.1">
    <property type="nucleotide sequence ID" value="NZ_BMDJ01000010.1"/>
</dbReference>
<gene>
    <name evidence="5" type="ORF">GCM10008119_31770</name>
</gene>